<sequence length="231" mass="25447">MEKATIGACARPRLTFKVVLLGTAGVGKSGLLQRARNGEWHSASEPTVGADFCQKDMSQLVRLQIWDTGGLERYRSLTPMYYRGAHACLLVYDVSNRDSFADLVRWLAEVRVGSPASIIAVVAAKCDIPANEQLVTSTEAEAWCAQENLRHYRTSAKSGEGVDEMFAQLAEDLPSQTPEKLEFPPHERLACIPAFPTDRTECLINPCNENACSIMGPPPSHISRLYASRHL</sequence>
<dbReference type="STRING" id="1257118.L8HER3"/>
<dbReference type="SMART" id="SM00173">
    <property type="entry name" value="RAS"/>
    <property type="match status" value="1"/>
</dbReference>
<dbReference type="NCBIfam" id="TIGR00231">
    <property type="entry name" value="small_GTP"/>
    <property type="match status" value="1"/>
</dbReference>
<dbReference type="SMART" id="SM00177">
    <property type="entry name" value="ARF"/>
    <property type="match status" value="1"/>
</dbReference>
<dbReference type="Pfam" id="PF00071">
    <property type="entry name" value="Ras"/>
    <property type="match status" value="1"/>
</dbReference>
<reference evidence="2 3" key="1">
    <citation type="journal article" date="2013" name="Genome Biol.">
        <title>Genome of Acanthamoeba castellanii highlights extensive lateral gene transfer and early evolution of tyrosine kinase signaling.</title>
        <authorList>
            <person name="Clarke M."/>
            <person name="Lohan A.J."/>
            <person name="Liu B."/>
            <person name="Lagkouvardos I."/>
            <person name="Roy S."/>
            <person name="Zafar N."/>
            <person name="Bertelli C."/>
            <person name="Schilde C."/>
            <person name="Kianianmomeni A."/>
            <person name="Burglin T.R."/>
            <person name="Frech C."/>
            <person name="Turcotte B."/>
            <person name="Kopec K.O."/>
            <person name="Synnott J.M."/>
            <person name="Choo C."/>
            <person name="Paponov I."/>
            <person name="Finkler A."/>
            <person name="Soon Heng Tan C."/>
            <person name="Hutchins A.P."/>
            <person name="Weinmeier T."/>
            <person name="Rattei T."/>
            <person name="Chu J.S."/>
            <person name="Gimenez G."/>
            <person name="Irimia M."/>
            <person name="Rigden D.J."/>
            <person name="Fitzpatrick D.A."/>
            <person name="Lorenzo-Morales J."/>
            <person name="Bateman A."/>
            <person name="Chiu C.H."/>
            <person name="Tang P."/>
            <person name="Hegemann P."/>
            <person name="Fromm H."/>
            <person name="Raoult D."/>
            <person name="Greub G."/>
            <person name="Miranda-Saavedra D."/>
            <person name="Chen N."/>
            <person name="Nash P."/>
            <person name="Ginger M.L."/>
            <person name="Horn M."/>
            <person name="Schaap P."/>
            <person name="Caler L."/>
            <person name="Loftus B."/>
        </authorList>
    </citation>
    <scope>NUCLEOTIDE SEQUENCE [LARGE SCALE GENOMIC DNA]</scope>
    <source>
        <strain evidence="2 3">Neff</strain>
    </source>
</reference>
<dbReference type="InterPro" id="IPR027417">
    <property type="entry name" value="P-loop_NTPase"/>
</dbReference>
<keyword evidence="1" id="KW-0547">Nucleotide-binding</keyword>
<dbReference type="PROSITE" id="PS51419">
    <property type="entry name" value="RAB"/>
    <property type="match status" value="1"/>
</dbReference>
<accession>L8HER3</accession>
<proteinExistence type="predicted"/>
<protein>
    <submittedName>
        <fullName evidence="2">Ras subfamily protein</fullName>
    </submittedName>
</protein>
<dbReference type="OrthoDB" id="10261783at2759"/>
<dbReference type="PRINTS" id="PR00449">
    <property type="entry name" value="RASTRNSFRMNG"/>
</dbReference>
<dbReference type="SUPFAM" id="SSF52540">
    <property type="entry name" value="P-loop containing nucleoside triphosphate hydrolases"/>
    <property type="match status" value="1"/>
</dbReference>
<dbReference type="GeneID" id="14925008"/>
<dbReference type="AlphaFoldDB" id="L8HER3"/>
<organism evidence="2 3">
    <name type="scientific">Acanthamoeba castellanii (strain ATCC 30010 / Neff)</name>
    <dbReference type="NCBI Taxonomy" id="1257118"/>
    <lineage>
        <taxon>Eukaryota</taxon>
        <taxon>Amoebozoa</taxon>
        <taxon>Discosea</taxon>
        <taxon>Longamoebia</taxon>
        <taxon>Centramoebida</taxon>
        <taxon>Acanthamoebidae</taxon>
        <taxon>Acanthamoeba</taxon>
    </lineage>
</organism>
<keyword evidence="3" id="KW-1185">Reference proteome</keyword>
<dbReference type="Proteomes" id="UP000011083">
    <property type="component" value="Unassembled WGS sequence"/>
</dbReference>
<dbReference type="GO" id="GO:0005525">
    <property type="term" value="F:GTP binding"/>
    <property type="evidence" value="ECO:0007669"/>
    <property type="project" value="InterPro"/>
</dbReference>
<dbReference type="GO" id="GO:0003924">
    <property type="term" value="F:GTPase activity"/>
    <property type="evidence" value="ECO:0007669"/>
    <property type="project" value="InterPro"/>
</dbReference>
<dbReference type="InterPro" id="IPR005225">
    <property type="entry name" value="Small_GTP-bd"/>
</dbReference>
<dbReference type="SMART" id="SM00176">
    <property type="entry name" value="RAN"/>
    <property type="match status" value="1"/>
</dbReference>
<dbReference type="FunFam" id="3.40.50.300:FF:000808">
    <property type="entry name" value="Small GTP-binding protein, putative"/>
    <property type="match status" value="1"/>
</dbReference>
<evidence type="ECO:0000256" key="1">
    <source>
        <dbReference type="ARBA" id="ARBA00022741"/>
    </source>
</evidence>
<dbReference type="PANTHER" id="PTHR47978">
    <property type="match status" value="1"/>
</dbReference>
<evidence type="ECO:0000313" key="2">
    <source>
        <dbReference type="EMBL" id="ELR24009.1"/>
    </source>
</evidence>
<dbReference type="SMART" id="SM00174">
    <property type="entry name" value="RHO"/>
    <property type="match status" value="1"/>
</dbReference>
<dbReference type="PROSITE" id="PS51421">
    <property type="entry name" value="RAS"/>
    <property type="match status" value="1"/>
</dbReference>
<dbReference type="CDD" id="cd00154">
    <property type="entry name" value="Rab"/>
    <property type="match status" value="1"/>
</dbReference>
<dbReference type="OMA" id="ELANSKW"/>
<name>L8HER3_ACACF</name>
<dbReference type="InterPro" id="IPR001806">
    <property type="entry name" value="Small_GTPase"/>
</dbReference>
<dbReference type="KEGG" id="acan:ACA1_143990"/>
<gene>
    <name evidence="2" type="ORF">ACA1_143990</name>
</gene>
<evidence type="ECO:0000313" key="3">
    <source>
        <dbReference type="Proteomes" id="UP000011083"/>
    </source>
</evidence>
<dbReference type="Gene3D" id="3.40.50.300">
    <property type="entry name" value="P-loop containing nucleotide triphosphate hydrolases"/>
    <property type="match status" value="1"/>
</dbReference>
<dbReference type="RefSeq" id="XP_004353537.1">
    <property type="nucleotide sequence ID" value="XM_004353485.1"/>
</dbReference>
<dbReference type="SMART" id="SM00175">
    <property type="entry name" value="RAB"/>
    <property type="match status" value="1"/>
</dbReference>
<dbReference type="VEuPathDB" id="AmoebaDB:ACA1_143990"/>
<dbReference type="EMBL" id="KB007840">
    <property type="protein sequence ID" value="ELR24009.1"/>
    <property type="molecule type" value="Genomic_DNA"/>
</dbReference>